<dbReference type="SUPFAM" id="SSF49899">
    <property type="entry name" value="Concanavalin A-like lectins/glucanases"/>
    <property type="match status" value="1"/>
</dbReference>
<proteinExistence type="predicted"/>
<keyword evidence="2" id="KW-1185">Reference proteome</keyword>
<dbReference type="Pfam" id="PF13385">
    <property type="entry name" value="Laminin_G_3"/>
    <property type="match status" value="1"/>
</dbReference>
<dbReference type="GO" id="GO:0005975">
    <property type="term" value="P:carbohydrate metabolic process"/>
    <property type="evidence" value="ECO:0007669"/>
    <property type="project" value="UniProtKB-ARBA"/>
</dbReference>
<protein>
    <submittedName>
        <fullName evidence="1">LamG-like jellyroll fold domain-containing protein</fullName>
    </submittedName>
</protein>
<organism evidence="1 2">
    <name type="scientific">Rapidithrix thailandica</name>
    <dbReference type="NCBI Taxonomy" id="413964"/>
    <lineage>
        <taxon>Bacteria</taxon>
        <taxon>Pseudomonadati</taxon>
        <taxon>Bacteroidota</taxon>
        <taxon>Cytophagia</taxon>
        <taxon>Cytophagales</taxon>
        <taxon>Flammeovirgaceae</taxon>
        <taxon>Rapidithrix</taxon>
    </lineage>
</organism>
<dbReference type="EMBL" id="JBDKWZ010000007">
    <property type="protein sequence ID" value="MEN7549032.1"/>
    <property type="molecule type" value="Genomic_DNA"/>
</dbReference>
<dbReference type="AlphaFoldDB" id="A0AAW9RZ24"/>
<dbReference type="Gene3D" id="2.60.120.200">
    <property type="match status" value="1"/>
</dbReference>
<sequence length="822" mass="91321">MKATLTTQRTLPDAAVQLRFDPTQRHRIIIPHPADNRFAFHQGQSFSVAGIARVLGKHSGPGYGDTLIQKRRYLGGNDYQGWVVAISANASRFVFGLNTPGQINYACGWDGFRFQDTFHYVATYEAATKTIALYVNGKKVDETLCPALSATQNFLNNEPLTLGKWDGVNHTENRFDGLQSHISLYDKALSQAEVQALHKWAGLVPVPARSSCIGYWPLQQHYVRRLLLANDPAERLWVFDHCEQFNYAKAAPLAAAHGYLENYSEQEVGAVNPSSNRQSKDFYKQHTATPMAALIPEDLYTPNKYLQSADWSTPAIGQAEGGSYTLFFRMKFRAMGKGRKANYRRWLSVPGAFNLLDSSNQSGYWVYLNYLGTSAMIQWDSHDVLDTIGQEHHDSWFTFCIAYNQVSQQLKLYAFHEGKNKYATLVKNNFTWDYASGGNYKKGLRLGYCIPSTGHPFIYLNRMFFYANTLLEQNEIETLLQGGYDKVPGKSFEYLCSDLQGDVLRDVSDPAKDGTVVNLPTPDAMGDGAWLEQKSLLPAITHGMELGLGKYVDVGVLDLIPKANPNIQSSPTGYTVLFTYRLATPLPAERNIILRVGTQNEVLFSLEPNGHISLYSNQSNANTGLQSGSIILSNNFRHDTVNTVTSLFYNNYPLSGWPGNARCLNGFTKLHVSGSSWHPSDMSGYGLGDRLYIGSPATGVSSGNKSLEGHLYSVAVYDRPLYYAKKNQALPLEAGNPALLKQFGLQLYYLFAPGCFYLDGSDRVRLRNLAPDQIEGVQNIQTTGQNTEGKANFWDGIVQGFGTGAAGLQAAQNACHRIENHV</sequence>
<reference evidence="1 2" key="1">
    <citation type="submission" date="2024-04" db="EMBL/GenBank/DDBJ databases">
        <title>Novel genus in family Flammeovirgaceae.</title>
        <authorList>
            <person name="Nguyen T.H."/>
            <person name="Vuong T.Q."/>
            <person name="Le H."/>
            <person name="Kim S.-G."/>
        </authorList>
    </citation>
    <scope>NUCLEOTIDE SEQUENCE [LARGE SCALE GENOMIC DNA]</scope>
    <source>
        <strain evidence="1 2">JCM 23209</strain>
    </source>
</reference>
<dbReference type="InterPro" id="IPR013320">
    <property type="entry name" value="ConA-like_dom_sf"/>
</dbReference>
<evidence type="ECO:0000313" key="2">
    <source>
        <dbReference type="Proteomes" id="UP001403385"/>
    </source>
</evidence>
<comment type="caution">
    <text evidence="1">The sequence shown here is derived from an EMBL/GenBank/DDBJ whole genome shotgun (WGS) entry which is preliminary data.</text>
</comment>
<accession>A0AAW9RZ24</accession>
<dbReference type="RefSeq" id="WP_346821804.1">
    <property type="nucleotide sequence ID" value="NZ_JBDKWZ010000007.1"/>
</dbReference>
<dbReference type="Proteomes" id="UP001403385">
    <property type="component" value="Unassembled WGS sequence"/>
</dbReference>
<name>A0AAW9RZ24_9BACT</name>
<gene>
    <name evidence="1" type="ORF">AAG747_14000</name>
</gene>
<dbReference type="GO" id="GO:0004553">
    <property type="term" value="F:hydrolase activity, hydrolyzing O-glycosyl compounds"/>
    <property type="evidence" value="ECO:0007669"/>
    <property type="project" value="UniProtKB-ARBA"/>
</dbReference>
<evidence type="ECO:0000313" key="1">
    <source>
        <dbReference type="EMBL" id="MEN7549032.1"/>
    </source>
</evidence>